<reference evidence="1 2" key="1">
    <citation type="submission" date="2014-03" db="EMBL/GenBank/DDBJ databases">
        <title>Draft Genome Sequences of Four Burkholderia Strains.</title>
        <authorList>
            <person name="Liu X.Y."/>
            <person name="Li C.X."/>
            <person name="Xu J.H."/>
        </authorList>
    </citation>
    <scope>NUCLEOTIDE SEQUENCE [LARGE SCALE GENOMIC DNA]</scope>
    <source>
        <strain evidence="1 2">OP-1</strain>
    </source>
</reference>
<evidence type="ECO:0000313" key="1">
    <source>
        <dbReference type="EMBL" id="KDR25990.1"/>
    </source>
</evidence>
<gene>
    <name evidence="1" type="ORF">BG60_26320</name>
</gene>
<evidence type="ECO:0000313" key="2">
    <source>
        <dbReference type="Proteomes" id="UP000027451"/>
    </source>
</evidence>
<accession>A0A656QAZ5</accession>
<name>A0A656QAZ5_9BURK</name>
<comment type="caution">
    <text evidence="1">The sequence shown here is derived from an EMBL/GenBank/DDBJ whole genome shotgun (WGS) entry which is preliminary data.</text>
</comment>
<dbReference type="Proteomes" id="UP000027451">
    <property type="component" value="Unassembled WGS sequence"/>
</dbReference>
<protein>
    <submittedName>
        <fullName evidence="1">Uncharacterized protein</fullName>
    </submittedName>
</protein>
<organism evidence="1 2">
    <name type="scientific">Caballeronia zhejiangensis</name>
    <dbReference type="NCBI Taxonomy" id="871203"/>
    <lineage>
        <taxon>Bacteria</taxon>
        <taxon>Pseudomonadati</taxon>
        <taxon>Pseudomonadota</taxon>
        <taxon>Betaproteobacteria</taxon>
        <taxon>Burkholderiales</taxon>
        <taxon>Burkholderiaceae</taxon>
        <taxon>Caballeronia</taxon>
    </lineage>
</organism>
<proteinExistence type="predicted"/>
<dbReference type="RefSeq" id="WP_034473785.1">
    <property type="nucleotide sequence ID" value="NZ_JFHD01000040.1"/>
</dbReference>
<keyword evidence="2" id="KW-1185">Reference proteome</keyword>
<dbReference type="EMBL" id="JFHD01000040">
    <property type="protein sequence ID" value="KDR25990.1"/>
    <property type="molecule type" value="Genomic_DNA"/>
</dbReference>
<sequence>MSTVEEQTIESSLVDQLTALCASAFPGMTVHAYIAAHAPVTVEHVLAARGWTPEYLRNDNGRRIVFDQLAILRAQYAREVVAKLKRDGHA</sequence>
<dbReference type="AlphaFoldDB" id="A0A656QAZ5"/>